<protein>
    <recommendedName>
        <fullName evidence="3">Acyl-protein synthetase, LuxE</fullName>
    </recommendedName>
</protein>
<accession>A0A0S4QLU9</accession>
<evidence type="ECO:0000313" key="1">
    <source>
        <dbReference type="EMBL" id="CUU56651.1"/>
    </source>
</evidence>
<dbReference type="EMBL" id="FAOZ01000008">
    <property type="protein sequence ID" value="CUU56651.1"/>
    <property type="molecule type" value="Genomic_DNA"/>
</dbReference>
<dbReference type="Proteomes" id="UP000198802">
    <property type="component" value="Unassembled WGS sequence"/>
</dbReference>
<sequence length="445" mass="48583">MTTAHEELLGHVADPRFHELPRTELEPLWIEAAGERLAVQRERIPVLGKLADELGIDRISSFQDLVPLLFAHSSYKSYPESFVNRGRWPLLTRWLDTLSSRRITEVDVAGVTDQEGWLGRLDAAGCVVLVSSGTTGKSSFLPSTRADSDLALRSLVAAFGEQRGIVPKQDRAVFVLGPRYGPHRSALHFRTIAEEFGRPDARFFLSEEPLQASDQQRAADLRKRIAAGTALPNEIAELERSAAANQRLAAERLDALIDKLIAHRSEPMIIGGFWAQYWTIVERARARGVRPGEFHPETIVTGGGGTKGADLPPDYETQILEFFGIPRANVQSGYGMSELSAAAYEVAGRYRPAPWVIPLILDDSGTQVLPLEGESVTGRFAFLDLAVQGRWGGVVTGDRVTVDLTTPNLSIVPGGIVRYSLAEGGDDKLTCAGTVDAYVRGVMTS</sequence>
<dbReference type="RefSeq" id="WP_091277303.1">
    <property type="nucleotide sequence ID" value="NZ_FAOZ01000008.1"/>
</dbReference>
<proteinExistence type="predicted"/>
<evidence type="ECO:0000313" key="2">
    <source>
        <dbReference type="Proteomes" id="UP000198802"/>
    </source>
</evidence>
<organism evidence="1 2">
    <name type="scientific">Parafrankia irregularis</name>
    <dbReference type="NCBI Taxonomy" id="795642"/>
    <lineage>
        <taxon>Bacteria</taxon>
        <taxon>Bacillati</taxon>
        <taxon>Actinomycetota</taxon>
        <taxon>Actinomycetes</taxon>
        <taxon>Frankiales</taxon>
        <taxon>Frankiaceae</taxon>
        <taxon>Parafrankia</taxon>
    </lineage>
</organism>
<evidence type="ECO:0008006" key="3">
    <source>
        <dbReference type="Google" id="ProtNLM"/>
    </source>
</evidence>
<keyword evidence="2" id="KW-1185">Reference proteome</keyword>
<reference evidence="2" key="1">
    <citation type="submission" date="2015-11" db="EMBL/GenBank/DDBJ databases">
        <authorList>
            <person name="Varghese N."/>
        </authorList>
    </citation>
    <scope>NUCLEOTIDE SEQUENCE [LARGE SCALE GENOMIC DNA]</scope>
    <source>
        <strain evidence="2">DSM 45899</strain>
    </source>
</reference>
<dbReference type="AlphaFoldDB" id="A0A0S4QLU9"/>
<name>A0A0S4QLU9_9ACTN</name>
<gene>
    <name evidence="1" type="ORF">Ga0074812_108179</name>
</gene>